<protein>
    <submittedName>
        <fullName evidence="1">Uncharacterized protein</fullName>
    </submittedName>
</protein>
<keyword evidence="2" id="KW-1185">Reference proteome</keyword>
<accession>A0ABS8H6Q2</accession>
<dbReference type="RefSeq" id="WP_228227841.1">
    <property type="nucleotide sequence ID" value="NZ_JAJGNP010000017.1"/>
</dbReference>
<evidence type="ECO:0000313" key="2">
    <source>
        <dbReference type="Proteomes" id="UP001198830"/>
    </source>
</evidence>
<organism evidence="1 2">
    <name type="scientific">Sphingobium soli</name>
    <dbReference type="NCBI Taxonomy" id="1591116"/>
    <lineage>
        <taxon>Bacteria</taxon>
        <taxon>Pseudomonadati</taxon>
        <taxon>Pseudomonadota</taxon>
        <taxon>Alphaproteobacteria</taxon>
        <taxon>Sphingomonadales</taxon>
        <taxon>Sphingomonadaceae</taxon>
        <taxon>Sphingobium</taxon>
    </lineage>
</organism>
<evidence type="ECO:0000313" key="1">
    <source>
        <dbReference type="EMBL" id="MCC4234226.1"/>
    </source>
</evidence>
<comment type="caution">
    <text evidence="1">The sequence shown here is derived from an EMBL/GenBank/DDBJ whole genome shotgun (WGS) entry which is preliminary data.</text>
</comment>
<sequence>MDLSFLRAGGLTPANARVTGWPRVPVWPFLRAATAAAQAASPTAKAVAGSLRGQDGGDDWVQELADVFAPRSGGMIEAVRLSGSFNPVVAGRLNRGQEE</sequence>
<name>A0ABS8H6Q2_9SPHN</name>
<reference evidence="1 2" key="1">
    <citation type="submission" date="2021-10" db="EMBL/GenBank/DDBJ databases">
        <title>The diversity and Nitrogen Metabolism of Culturable Nitrate-Utilizing Bacteria Within the Oxygen Minimum Zone of the Changjiang (Yangtze River)Estuary.</title>
        <authorList>
            <person name="Zhang D."/>
            <person name="Zheng J."/>
            <person name="Liu S."/>
            <person name="He W."/>
        </authorList>
    </citation>
    <scope>NUCLEOTIDE SEQUENCE [LARGE SCALE GENOMIC DNA]</scope>
    <source>
        <strain evidence="1 2">FXH275-2</strain>
    </source>
</reference>
<dbReference type="Proteomes" id="UP001198830">
    <property type="component" value="Unassembled WGS sequence"/>
</dbReference>
<gene>
    <name evidence="1" type="ORF">LL253_16235</name>
</gene>
<dbReference type="EMBL" id="JAJGNP010000017">
    <property type="protein sequence ID" value="MCC4234226.1"/>
    <property type="molecule type" value="Genomic_DNA"/>
</dbReference>
<proteinExistence type="predicted"/>